<dbReference type="GO" id="GO:0051603">
    <property type="term" value="P:proteolysis involved in protein catabolic process"/>
    <property type="evidence" value="ECO:0007669"/>
    <property type="project" value="InterPro"/>
</dbReference>
<dbReference type="EMBL" id="JAFBMS010002832">
    <property type="protein sequence ID" value="KAG9328028.1"/>
    <property type="molecule type" value="Genomic_DNA"/>
</dbReference>
<name>A0A8T2MQP2_9TELE</name>
<comment type="caution">
    <text evidence="2">The sequence shown here is derived from an EMBL/GenBank/DDBJ whole genome shotgun (WGS) entry which is preliminary data.</text>
</comment>
<dbReference type="SUPFAM" id="SSF56235">
    <property type="entry name" value="N-terminal nucleophile aminohydrolases (Ntn hydrolases)"/>
    <property type="match status" value="1"/>
</dbReference>
<dbReference type="OrthoDB" id="429533at2759"/>
<dbReference type="GO" id="GO:0005737">
    <property type="term" value="C:cytoplasm"/>
    <property type="evidence" value="ECO:0007669"/>
    <property type="project" value="TreeGrafter"/>
</dbReference>
<dbReference type="PANTHER" id="PTHR32194:SF9">
    <property type="entry name" value="PROTEASOME SUBUNIT BETA"/>
    <property type="match status" value="1"/>
</dbReference>
<gene>
    <name evidence="2" type="ORF">JZ751_016920</name>
</gene>
<reference evidence="2" key="1">
    <citation type="thesis" date="2021" institute="BYU ScholarsArchive" country="Provo, UT, USA">
        <title>Applications of and Algorithms for Genome Assembly and Genomic Analyses with an Emphasis on Marine Teleosts.</title>
        <authorList>
            <person name="Pickett B.D."/>
        </authorList>
    </citation>
    <scope>NUCLEOTIDE SEQUENCE</scope>
    <source>
        <strain evidence="2">HI-2016</strain>
    </source>
</reference>
<dbReference type="GO" id="GO:0005839">
    <property type="term" value="C:proteasome core complex"/>
    <property type="evidence" value="ECO:0007669"/>
    <property type="project" value="InterPro"/>
</dbReference>
<dbReference type="Proteomes" id="UP000824540">
    <property type="component" value="Unassembled WGS sequence"/>
</dbReference>
<dbReference type="InterPro" id="IPR023333">
    <property type="entry name" value="Proteasome_suB-type"/>
</dbReference>
<proteinExistence type="predicted"/>
<dbReference type="Gene3D" id="3.60.20.10">
    <property type="entry name" value="Glutamine Phosphoribosylpyrophosphate, subunit 1, domain 1"/>
    <property type="match status" value="1"/>
</dbReference>
<dbReference type="Pfam" id="PF12465">
    <property type="entry name" value="Pr_beta_C"/>
    <property type="match status" value="1"/>
</dbReference>
<keyword evidence="3" id="KW-1185">Reference proteome</keyword>
<evidence type="ECO:0000313" key="2">
    <source>
        <dbReference type="EMBL" id="KAG9328028.1"/>
    </source>
</evidence>
<dbReference type="InterPro" id="IPR029055">
    <property type="entry name" value="Ntn_hydrolases_N"/>
</dbReference>
<sequence length="196" mass="21363">MLHTARPNHPPTGGFSFENTRRNAVLEGNLSEVGYSAPKARKTGTTIAGILFKLLWGGRGRGRRDHHSDDVIQRGAARAQYGAPATRRHGSGAASAISVFEDRYKPDMELEEAKQLVRDAITAGIFCDLGSGSNVDLCVITQAGVQYLRGYDQPAQKGRKQGQYRYKPGTTAVLTEKVTPLPLHVVDESVQLMDTQ</sequence>
<evidence type="ECO:0000313" key="3">
    <source>
        <dbReference type="Proteomes" id="UP000824540"/>
    </source>
</evidence>
<dbReference type="InterPro" id="IPR001353">
    <property type="entry name" value="Proteasome_sua/b"/>
</dbReference>
<organism evidence="2 3">
    <name type="scientific">Albula glossodonta</name>
    <name type="common">roundjaw bonefish</name>
    <dbReference type="NCBI Taxonomy" id="121402"/>
    <lineage>
        <taxon>Eukaryota</taxon>
        <taxon>Metazoa</taxon>
        <taxon>Chordata</taxon>
        <taxon>Craniata</taxon>
        <taxon>Vertebrata</taxon>
        <taxon>Euteleostomi</taxon>
        <taxon>Actinopterygii</taxon>
        <taxon>Neopterygii</taxon>
        <taxon>Teleostei</taxon>
        <taxon>Albuliformes</taxon>
        <taxon>Albulidae</taxon>
        <taxon>Albula</taxon>
    </lineage>
</organism>
<feature type="domain" description="Proteasome beta subunit C-terminal" evidence="1">
    <location>
        <begin position="154"/>
        <end position="190"/>
    </location>
</feature>
<dbReference type="PANTHER" id="PTHR32194">
    <property type="entry name" value="METALLOPROTEASE TLDD"/>
    <property type="match status" value="1"/>
</dbReference>
<dbReference type="AlphaFoldDB" id="A0A8T2MQP2"/>
<dbReference type="Pfam" id="PF00227">
    <property type="entry name" value="Proteasome"/>
    <property type="match status" value="1"/>
</dbReference>
<evidence type="ECO:0000259" key="1">
    <source>
        <dbReference type="Pfam" id="PF12465"/>
    </source>
</evidence>
<protein>
    <recommendedName>
        <fullName evidence="1">Proteasome beta subunit C-terminal domain-containing protein</fullName>
    </recommendedName>
</protein>
<accession>A0A8T2MQP2</accession>
<dbReference type="InterPro" id="IPR024689">
    <property type="entry name" value="Proteasome_bsu_C"/>
</dbReference>